<evidence type="ECO:0000313" key="10">
    <source>
        <dbReference type="Proteomes" id="UP001108029"/>
    </source>
</evidence>
<sequence>MSGQTPAPTAAAGFLQRRLGFPPLTGNRKLLGATAIDSLGNGLVLAFVLIYFTRTTSLSLTQVGAAISLARLLAVPTAVAAGPLIDRFGARRTALAGNVVSAVGYAGFLASQQAWHIVLVTWLTQVGFAMYWTSSTGLVGLATQPEWRPRWFAVMNMLRNSGLAAGGALGALLIDWAGTAGLRAVVVTNAASYVAAALLLALWRPANEPRGKARTHARPVTAAGGGYRAVLRDRRYLLLVGINLNFAFNILILSMLIAVYINTGLHQPAWIAGMLIMVNCLQVALTQTSVTRLLENRRPIHVVIAGALLSALSYVVFIAVHAASARGVVLAGLLVAVIVFGFAETTANPVRENLSVSLAPEELRGRYLAVYQLSYTFAQTAGPGLFAYLLTRGAALPWIFLITLNLLVVPFLLLLERMIRNPAAPNEAEPVPASVADRS</sequence>
<evidence type="ECO:0000256" key="7">
    <source>
        <dbReference type="SAM" id="Phobius"/>
    </source>
</evidence>
<keyword evidence="6 7" id="KW-0472">Membrane</keyword>
<dbReference type="GO" id="GO:0022857">
    <property type="term" value="F:transmembrane transporter activity"/>
    <property type="evidence" value="ECO:0007669"/>
    <property type="project" value="InterPro"/>
</dbReference>
<dbReference type="GO" id="GO:0005886">
    <property type="term" value="C:plasma membrane"/>
    <property type="evidence" value="ECO:0007669"/>
    <property type="project" value="UniProtKB-SubCell"/>
</dbReference>
<feature type="transmembrane region" description="Helical" evidence="7">
    <location>
        <begin position="267"/>
        <end position="288"/>
    </location>
</feature>
<dbReference type="AlphaFoldDB" id="A0A9Q3W0F8"/>
<gene>
    <name evidence="9" type="ORF">LJ657_45270</name>
</gene>
<feature type="transmembrane region" description="Helical" evidence="7">
    <location>
        <begin position="180"/>
        <end position="203"/>
    </location>
</feature>
<feature type="domain" description="Major facilitator superfamily (MFS) profile" evidence="8">
    <location>
        <begin position="26"/>
        <end position="422"/>
    </location>
</feature>
<dbReference type="PROSITE" id="PS50850">
    <property type="entry name" value="MFS"/>
    <property type="match status" value="1"/>
</dbReference>
<dbReference type="InterPro" id="IPR050171">
    <property type="entry name" value="MFS_Transporters"/>
</dbReference>
<feature type="transmembrane region" description="Helical" evidence="7">
    <location>
        <begin position="236"/>
        <end position="261"/>
    </location>
</feature>
<feature type="transmembrane region" description="Helical" evidence="7">
    <location>
        <begin position="368"/>
        <end position="389"/>
    </location>
</feature>
<dbReference type="SUPFAM" id="SSF103473">
    <property type="entry name" value="MFS general substrate transporter"/>
    <property type="match status" value="1"/>
</dbReference>
<dbReference type="Proteomes" id="UP001108029">
    <property type="component" value="Unassembled WGS sequence"/>
</dbReference>
<evidence type="ECO:0000256" key="5">
    <source>
        <dbReference type="ARBA" id="ARBA00022989"/>
    </source>
</evidence>
<organism evidence="9 10">
    <name type="scientific">Streptomyces guryensis</name>
    <dbReference type="NCBI Taxonomy" id="2886947"/>
    <lineage>
        <taxon>Bacteria</taxon>
        <taxon>Bacillati</taxon>
        <taxon>Actinomycetota</taxon>
        <taxon>Actinomycetes</taxon>
        <taxon>Kitasatosporales</taxon>
        <taxon>Streptomycetaceae</taxon>
        <taxon>Streptomyces</taxon>
    </lineage>
</organism>
<evidence type="ECO:0000256" key="2">
    <source>
        <dbReference type="ARBA" id="ARBA00022448"/>
    </source>
</evidence>
<comment type="caution">
    <text evidence="9">The sequence shown here is derived from an EMBL/GenBank/DDBJ whole genome shotgun (WGS) entry which is preliminary data.</text>
</comment>
<evidence type="ECO:0000256" key="4">
    <source>
        <dbReference type="ARBA" id="ARBA00022692"/>
    </source>
</evidence>
<feature type="transmembrane region" description="Helical" evidence="7">
    <location>
        <begin position="30"/>
        <end position="52"/>
    </location>
</feature>
<dbReference type="PANTHER" id="PTHR23517">
    <property type="entry name" value="RESISTANCE PROTEIN MDTM, PUTATIVE-RELATED-RELATED"/>
    <property type="match status" value="1"/>
</dbReference>
<keyword evidence="4 7" id="KW-0812">Transmembrane</keyword>
<proteinExistence type="predicted"/>
<keyword evidence="10" id="KW-1185">Reference proteome</keyword>
<evidence type="ECO:0000259" key="8">
    <source>
        <dbReference type="PROSITE" id="PS50850"/>
    </source>
</evidence>
<dbReference type="InterPro" id="IPR020846">
    <property type="entry name" value="MFS_dom"/>
</dbReference>
<comment type="subcellular location">
    <subcellularLocation>
        <location evidence="1">Cell membrane</location>
        <topology evidence="1">Multi-pass membrane protein</topology>
    </subcellularLocation>
</comment>
<feature type="transmembrane region" description="Helical" evidence="7">
    <location>
        <begin position="328"/>
        <end position="347"/>
    </location>
</feature>
<feature type="transmembrane region" description="Helical" evidence="7">
    <location>
        <begin position="395"/>
        <end position="415"/>
    </location>
</feature>
<dbReference type="InterPro" id="IPR011701">
    <property type="entry name" value="MFS"/>
</dbReference>
<evidence type="ECO:0000313" key="9">
    <source>
        <dbReference type="EMBL" id="MCD9880641.1"/>
    </source>
</evidence>
<keyword evidence="5 7" id="KW-1133">Transmembrane helix</keyword>
<reference evidence="9" key="1">
    <citation type="submission" date="2021-12" db="EMBL/GenBank/DDBJ databases">
        <authorList>
            <person name="Lee J.-H."/>
            <person name="Kim S.-B."/>
        </authorList>
    </citation>
    <scope>NUCLEOTIDE SEQUENCE</scope>
    <source>
        <strain evidence="9">NR30</strain>
    </source>
</reference>
<name>A0A9Q3W0F8_9ACTN</name>
<dbReference type="Pfam" id="PF07690">
    <property type="entry name" value="MFS_1"/>
    <property type="match status" value="1"/>
</dbReference>
<protein>
    <submittedName>
        <fullName evidence="9">MFS transporter</fullName>
    </submittedName>
</protein>
<feature type="transmembrane region" description="Helical" evidence="7">
    <location>
        <begin position="300"/>
        <end position="322"/>
    </location>
</feature>
<accession>A0A9Q3W0F8</accession>
<feature type="transmembrane region" description="Helical" evidence="7">
    <location>
        <begin position="151"/>
        <end position="174"/>
    </location>
</feature>
<dbReference type="InterPro" id="IPR036259">
    <property type="entry name" value="MFS_trans_sf"/>
</dbReference>
<evidence type="ECO:0000256" key="3">
    <source>
        <dbReference type="ARBA" id="ARBA00022475"/>
    </source>
</evidence>
<keyword evidence="3" id="KW-1003">Cell membrane</keyword>
<keyword evidence="2" id="KW-0813">Transport</keyword>
<dbReference type="PANTHER" id="PTHR23517:SF2">
    <property type="entry name" value="MULTIDRUG RESISTANCE PROTEIN MDTH"/>
    <property type="match status" value="1"/>
</dbReference>
<feature type="transmembrane region" description="Helical" evidence="7">
    <location>
        <begin position="117"/>
        <end position="139"/>
    </location>
</feature>
<evidence type="ECO:0000256" key="1">
    <source>
        <dbReference type="ARBA" id="ARBA00004651"/>
    </source>
</evidence>
<evidence type="ECO:0000256" key="6">
    <source>
        <dbReference type="ARBA" id="ARBA00023136"/>
    </source>
</evidence>
<dbReference type="RefSeq" id="WP_232655568.1">
    <property type="nucleotide sequence ID" value="NZ_JAJSBI010000043.1"/>
</dbReference>
<dbReference type="EMBL" id="JAJSBI010000043">
    <property type="protein sequence ID" value="MCD9880641.1"/>
    <property type="molecule type" value="Genomic_DNA"/>
</dbReference>
<dbReference type="Gene3D" id="1.20.1250.20">
    <property type="entry name" value="MFS general substrate transporter like domains"/>
    <property type="match status" value="1"/>
</dbReference>
<feature type="transmembrane region" description="Helical" evidence="7">
    <location>
        <begin position="93"/>
        <end position="111"/>
    </location>
</feature>